<sequence>MNPSCIHSRPAYQSASTFNSEYSNSQSVDFQHSTPNTCYNHVTTCASTQGPRAEDTTPSFHRRPSTPPYILRESTRINALESTVQQMASDLTSSKEQIKEVKDLLLRLINPATPYSSHGASPTPSHAPYQPLNHPSPPPAHQEQRTVTNGLLQRSNAVGNVRSGIHVQTVDDVAEVTPDGLCPSPTAVPMAQEKSPSWMSGDTVPVTPNTMLQNFSNRMPIGAAVSTEVSASIGTGSHDISPRQTAGTTDVVMQRRPPQPSSHAVQSVTPAGDLQDDSTTHDGVATRRMTSQVDPVPVRAPRLRLELTLQPRFTSHALAANSLCYILHPDHGNTVVGEGRTGGSWKCRSGKYGSLCSEGEQMLQIHKLIKTGLPLVFVEGRQPFTTMDQALVKPSGSSVYVKWLTRLLWSRKKV</sequence>
<evidence type="ECO:0000256" key="1">
    <source>
        <dbReference type="SAM" id="MobiDB-lite"/>
    </source>
</evidence>
<dbReference type="EMBL" id="CM026433">
    <property type="protein sequence ID" value="KAG0554595.1"/>
    <property type="molecule type" value="Genomic_DNA"/>
</dbReference>
<accession>A0A8T0G6X8</accession>
<feature type="region of interest" description="Disordered" evidence="1">
    <location>
        <begin position="47"/>
        <end position="68"/>
    </location>
</feature>
<feature type="region of interest" description="Disordered" evidence="1">
    <location>
        <begin position="115"/>
        <end position="143"/>
    </location>
</feature>
<dbReference type="AlphaFoldDB" id="A0A8T0G6X8"/>
<reference evidence="2" key="1">
    <citation type="submission" date="2020-06" db="EMBL/GenBank/DDBJ databases">
        <title>WGS assembly of Ceratodon purpureus strain R40.</title>
        <authorList>
            <person name="Carey S.B."/>
            <person name="Jenkins J."/>
            <person name="Shu S."/>
            <person name="Lovell J.T."/>
            <person name="Sreedasyam A."/>
            <person name="Maumus F."/>
            <person name="Tiley G.P."/>
            <person name="Fernandez-Pozo N."/>
            <person name="Barry K."/>
            <person name="Chen C."/>
            <person name="Wang M."/>
            <person name="Lipzen A."/>
            <person name="Daum C."/>
            <person name="Saski C.A."/>
            <person name="Payton A.C."/>
            <person name="Mcbreen J.C."/>
            <person name="Conrad R.E."/>
            <person name="Kollar L.M."/>
            <person name="Olsson S."/>
            <person name="Huttunen S."/>
            <person name="Landis J.B."/>
            <person name="Wickett N.J."/>
            <person name="Johnson M.G."/>
            <person name="Rensing S.A."/>
            <person name="Grimwood J."/>
            <person name="Schmutz J."/>
            <person name="Mcdaniel S.F."/>
        </authorList>
    </citation>
    <scope>NUCLEOTIDE SEQUENCE</scope>
    <source>
        <strain evidence="2">R40</strain>
    </source>
</reference>
<name>A0A8T0G6X8_CERPU</name>
<comment type="caution">
    <text evidence="2">The sequence shown here is derived from an EMBL/GenBank/DDBJ whole genome shotgun (WGS) entry which is preliminary data.</text>
</comment>
<protein>
    <submittedName>
        <fullName evidence="2">Uncharacterized protein</fullName>
    </submittedName>
</protein>
<feature type="compositionally biased region" description="Polar residues" evidence="1">
    <location>
        <begin position="115"/>
        <end position="124"/>
    </location>
</feature>
<feature type="region of interest" description="Disordered" evidence="1">
    <location>
        <begin position="233"/>
        <end position="295"/>
    </location>
</feature>
<dbReference type="Proteomes" id="UP000822688">
    <property type="component" value="Chromosome 12"/>
</dbReference>
<gene>
    <name evidence="2" type="ORF">KC19_12G103400</name>
</gene>
<keyword evidence="3" id="KW-1185">Reference proteome</keyword>
<evidence type="ECO:0000313" key="2">
    <source>
        <dbReference type="EMBL" id="KAG0554595.1"/>
    </source>
</evidence>
<evidence type="ECO:0000313" key="3">
    <source>
        <dbReference type="Proteomes" id="UP000822688"/>
    </source>
</evidence>
<organism evidence="2 3">
    <name type="scientific">Ceratodon purpureus</name>
    <name type="common">Fire moss</name>
    <name type="synonym">Dicranum purpureum</name>
    <dbReference type="NCBI Taxonomy" id="3225"/>
    <lineage>
        <taxon>Eukaryota</taxon>
        <taxon>Viridiplantae</taxon>
        <taxon>Streptophyta</taxon>
        <taxon>Embryophyta</taxon>
        <taxon>Bryophyta</taxon>
        <taxon>Bryophytina</taxon>
        <taxon>Bryopsida</taxon>
        <taxon>Dicranidae</taxon>
        <taxon>Pseudoditrichales</taxon>
        <taxon>Ditrichaceae</taxon>
        <taxon>Ceratodon</taxon>
    </lineage>
</organism>
<proteinExistence type="predicted"/>